<gene>
    <name evidence="2" type="ORF">DFR69_10285</name>
</gene>
<protein>
    <submittedName>
        <fullName evidence="2">Uncharacterized protein</fullName>
    </submittedName>
</protein>
<dbReference type="EMBL" id="QGTL01000002">
    <property type="protein sequence ID" value="PWV79027.1"/>
    <property type="molecule type" value="Genomic_DNA"/>
</dbReference>
<organism evidence="2 3">
    <name type="scientific">Nocardia neocaledoniensis</name>
    <dbReference type="NCBI Taxonomy" id="236511"/>
    <lineage>
        <taxon>Bacteria</taxon>
        <taxon>Bacillati</taxon>
        <taxon>Actinomycetota</taxon>
        <taxon>Actinomycetes</taxon>
        <taxon>Mycobacteriales</taxon>
        <taxon>Nocardiaceae</taxon>
        <taxon>Nocardia</taxon>
    </lineage>
</organism>
<keyword evidence="3" id="KW-1185">Reference proteome</keyword>
<evidence type="ECO:0000256" key="1">
    <source>
        <dbReference type="SAM" id="MobiDB-lite"/>
    </source>
</evidence>
<proteinExistence type="predicted"/>
<name>A0A317NVN1_9NOCA</name>
<sequence>MPRHVTRAAVPLALPHGPRADTEQSPARRRFGRKTPARQLVLAAAAVVLAGCGTAESSRAAEPPALPPVSADWWHTVPQTDEQKAEVAARARQIDVCALVPRSELAALGEVRTVDNDQTDSCRVAFASNGAVDKLSWASMVLFGDVPRFPGYTETQLGDVSLSILPGDEAEGATEKTCNATARFRSGAALYFQTTTPSAVDGCARLTALAGATVQRWLTAPPQGTSPDTRRTALHGADPCAVRARLDGTGDFGVPTITGCGFTYRGADVVISYKLLERAFLSKTEQNIDGRTVYARDTSLVAVVGPELPPGPTGFGGNVVPVVDVFADTEDVAKDVMRQLLPLFPPA</sequence>
<comment type="caution">
    <text evidence="2">The sequence shown here is derived from an EMBL/GenBank/DDBJ whole genome shotgun (WGS) entry which is preliminary data.</text>
</comment>
<dbReference type="Proteomes" id="UP000246410">
    <property type="component" value="Unassembled WGS sequence"/>
</dbReference>
<evidence type="ECO:0000313" key="3">
    <source>
        <dbReference type="Proteomes" id="UP000246410"/>
    </source>
</evidence>
<dbReference type="RefSeq" id="WP_146229192.1">
    <property type="nucleotide sequence ID" value="NZ_QGTL01000002.1"/>
</dbReference>
<dbReference type="AlphaFoldDB" id="A0A317NVN1"/>
<accession>A0A317NVN1</accession>
<reference evidence="2 3" key="1">
    <citation type="submission" date="2018-05" db="EMBL/GenBank/DDBJ databases">
        <title>Genomic Encyclopedia of Type Strains, Phase IV (KMG-IV): sequencing the most valuable type-strain genomes for metagenomic binning, comparative biology and taxonomic classification.</title>
        <authorList>
            <person name="Goeker M."/>
        </authorList>
    </citation>
    <scope>NUCLEOTIDE SEQUENCE [LARGE SCALE GENOMIC DNA]</scope>
    <source>
        <strain evidence="2 3">DSM 44717</strain>
    </source>
</reference>
<feature type="region of interest" description="Disordered" evidence="1">
    <location>
        <begin position="1"/>
        <end position="33"/>
    </location>
</feature>
<evidence type="ECO:0000313" key="2">
    <source>
        <dbReference type="EMBL" id="PWV79027.1"/>
    </source>
</evidence>